<evidence type="ECO:0000256" key="1">
    <source>
        <dbReference type="ARBA" id="ARBA00005776"/>
    </source>
</evidence>
<dbReference type="AlphaFoldDB" id="A0A2C9LXN4"/>
<dbReference type="Pfam" id="PF01966">
    <property type="entry name" value="HD"/>
    <property type="match status" value="1"/>
</dbReference>
<dbReference type="CDD" id="cd00077">
    <property type="entry name" value="HDc"/>
    <property type="match status" value="1"/>
</dbReference>
<comment type="similarity">
    <text evidence="1">Belongs to the SAMHD1 family.</text>
</comment>
<evidence type="ECO:0000313" key="4">
    <source>
        <dbReference type="Proteomes" id="UP000076420"/>
    </source>
</evidence>
<dbReference type="PANTHER" id="PTHR11373">
    <property type="entry name" value="DEOXYNUCLEOSIDE TRIPHOSPHATE TRIPHOSPHOHYDROLASE"/>
    <property type="match status" value="1"/>
</dbReference>
<sequence length="259" mass="30211">MIVIMRFIKILESVVPNWLGSWKSLFNDPVHGHIELNEACQLIVDTKEFQRLRDIKQLGFVDFVFPGATHTRFEHALGSYHLAGIFVRRLRDYQKEITITDTDILCVEIAALCHDIGCGPFSTLFSKKFIPELGKNSSKLRQRNKQMFEHMLRENGLAKKLNQKFNIKLKDLIFIKEIIDGYNITGSTMWPYKGRTEAQAFLYEIVQNHRNGIDVCKFDYMARDSQNLGIANNFDFQRYMEFARVMEVDGEKQICTRDK</sequence>
<evidence type="ECO:0000313" key="3">
    <source>
        <dbReference type="EnsemblMetazoa" id="BGLB036196-PA"/>
    </source>
</evidence>
<dbReference type="VEuPathDB" id="VectorBase:BGLAX_036128"/>
<dbReference type="STRING" id="6526.A0A2C9LXN4"/>
<accession>A0A2C9LXN4</accession>
<dbReference type="PANTHER" id="PTHR11373:SF4">
    <property type="entry name" value="DEOXYNUCLEOSIDE TRIPHOSPHATE TRIPHOSPHOHYDROLASE SAMHD1"/>
    <property type="match status" value="1"/>
</dbReference>
<dbReference type="GO" id="GO:0006203">
    <property type="term" value="P:dGTP catabolic process"/>
    <property type="evidence" value="ECO:0007669"/>
    <property type="project" value="TreeGrafter"/>
</dbReference>
<dbReference type="KEGG" id="bgt:106072600"/>
<name>A0A2C9LXN4_BIOGL</name>
<dbReference type="GO" id="GO:0008832">
    <property type="term" value="F:dGTPase activity"/>
    <property type="evidence" value="ECO:0007669"/>
    <property type="project" value="TreeGrafter"/>
</dbReference>
<feature type="domain" description="HD" evidence="2">
    <location>
        <begin position="72"/>
        <end position="159"/>
    </location>
</feature>
<reference evidence="3" key="1">
    <citation type="submission" date="2020-05" db="UniProtKB">
        <authorList>
            <consortium name="EnsemblMetazoa"/>
        </authorList>
    </citation>
    <scope>IDENTIFICATION</scope>
    <source>
        <strain evidence="3">BB02</strain>
    </source>
</reference>
<organism evidence="3 4">
    <name type="scientific">Biomphalaria glabrata</name>
    <name type="common">Bloodfluke planorb</name>
    <name type="synonym">Freshwater snail</name>
    <dbReference type="NCBI Taxonomy" id="6526"/>
    <lineage>
        <taxon>Eukaryota</taxon>
        <taxon>Metazoa</taxon>
        <taxon>Spiralia</taxon>
        <taxon>Lophotrochozoa</taxon>
        <taxon>Mollusca</taxon>
        <taxon>Gastropoda</taxon>
        <taxon>Heterobranchia</taxon>
        <taxon>Euthyneura</taxon>
        <taxon>Panpulmonata</taxon>
        <taxon>Hygrophila</taxon>
        <taxon>Lymnaeoidea</taxon>
        <taxon>Planorbidae</taxon>
        <taxon>Biomphalaria</taxon>
    </lineage>
</organism>
<dbReference type="Gene3D" id="1.10.3210.10">
    <property type="entry name" value="Hypothetical protein af1432"/>
    <property type="match status" value="1"/>
</dbReference>
<dbReference type="InterPro" id="IPR003607">
    <property type="entry name" value="HD/PDEase_dom"/>
</dbReference>
<evidence type="ECO:0000259" key="2">
    <source>
        <dbReference type="Pfam" id="PF01966"/>
    </source>
</evidence>
<dbReference type="Proteomes" id="UP000076420">
    <property type="component" value="Unassembled WGS sequence"/>
</dbReference>
<dbReference type="VEuPathDB" id="VectorBase:BGLB036196"/>
<gene>
    <name evidence="3" type="primary">106072600</name>
</gene>
<dbReference type="InterPro" id="IPR006674">
    <property type="entry name" value="HD_domain"/>
</dbReference>
<dbReference type="SUPFAM" id="SSF109604">
    <property type="entry name" value="HD-domain/PDEase-like"/>
    <property type="match status" value="1"/>
</dbReference>
<proteinExistence type="inferred from homology"/>
<protein>
    <recommendedName>
        <fullName evidence="2">HD domain-containing protein</fullName>
    </recommendedName>
</protein>
<dbReference type="InterPro" id="IPR050135">
    <property type="entry name" value="dGTPase-like"/>
</dbReference>
<dbReference type="GO" id="GO:0005634">
    <property type="term" value="C:nucleus"/>
    <property type="evidence" value="ECO:0007669"/>
    <property type="project" value="TreeGrafter"/>
</dbReference>
<dbReference type="EnsemblMetazoa" id="BGLB036196-RA">
    <property type="protein sequence ID" value="BGLB036196-PA"/>
    <property type="gene ID" value="BGLB036196"/>
</dbReference>